<protein>
    <submittedName>
        <fullName evidence="4">NUDIX hydrolase</fullName>
    </submittedName>
</protein>
<organism evidence="4 5">
    <name type="scientific">Atlanticothrix silvestris CENA357</name>
    <dbReference type="NCBI Taxonomy" id="1725252"/>
    <lineage>
        <taxon>Bacteria</taxon>
        <taxon>Bacillati</taxon>
        <taxon>Cyanobacteriota</taxon>
        <taxon>Cyanophyceae</taxon>
        <taxon>Nostocales</taxon>
        <taxon>Nodulariaceae</taxon>
        <taxon>Atlanticothrix</taxon>
        <taxon>Atlanticothrix silvestris</taxon>
    </lineage>
</organism>
<dbReference type="InterPro" id="IPR000086">
    <property type="entry name" value="NUDIX_hydrolase_dom"/>
</dbReference>
<keyword evidence="2 4" id="KW-0378">Hydrolase</keyword>
<evidence type="ECO:0000313" key="4">
    <source>
        <dbReference type="EMBL" id="MBH8552744.1"/>
    </source>
</evidence>
<dbReference type="PROSITE" id="PS51462">
    <property type="entry name" value="NUDIX"/>
    <property type="match status" value="1"/>
</dbReference>
<evidence type="ECO:0000313" key="5">
    <source>
        <dbReference type="Proteomes" id="UP000599391"/>
    </source>
</evidence>
<name>A0A8J7L1X4_9CYAN</name>
<accession>A0A8J7L1X4</accession>
<sequence>MNNLKKWKILQSKMVLDHRWCQVRQDEIELPNGQIIDDFFVIVRPEIALILPITNQQEIVFVRQYRHGVGEVLLELPAGGFDATKEDAAIAAVRELQEETGYIAQKVTKLATLYDNPVKDTNKIHLFLAENVTKSGERNLDITEEIEVVLIPIESVLDKVTQGEISVTGTITALFLGLKFLN</sequence>
<feature type="domain" description="Nudix hydrolase" evidence="3">
    <location>
        <begin position="43"/>
        <end position="173"/>
    </location>
</feature>
<gene>
    <name evidence="4" type="ORF">I8751_10245</name>
</gene>
<evidence type="ECO:0000256" key="2">
    <source>
        <dbReference type="ARBA" id="ARBA00022801"/>
    </source>
</evidence>
<comment type="caution">
    <text evidence="4">The sequence shown here is derived from an EMBL/GenBank/DDBJ whole genome shotgun (WGS) entry which is preliminary data.</text>
</comment>
<dbReference type="InterPro" id="IPR020084">
    <property type="entry name" value="NUDIX_hydrolase_CS"/>
</dbReference>
<dbReference type="AlphaFoldDB" id="A0A8J7L1X4"/>
<dbReference type="Gene3D" id="3.90.79.10">
    <property type="entry name" value="Nucleoside Triphosphate Pyrophosphohydrolase"/>
    <property type="match status" value="1"/>
</dbReference>
<keyword evidence="5" id="KW-1185">Reference proteome</keyword>
<dbReference type="PANTHER" id="PTHR11839">
    <property type="entry name" value="UDP/ADP-SUGAR PYROPHOSPHATASE"/>
    <property type="match status" value="1"/>
</dbReference>
<dbReference type="RefSeq" id="WP_214439049.1">
    <property type="nucleotide sequence ID" value="NZ_JAECZB010000018.1"/>
</dbReference>
<dbReference type="PANTHER" id="PTHR11839:SF18">
    <property type="entry name" value="NUDIX HYDROLASE DOMAIN-CONTAINING PROTEIN"/>
    <property type="match status" value="1"/>
</dbReference>
<dbReference type="SUPFAM" id="SSF55811">
    <property type="entry name" value="Nudix"/>
    <property type="match status" value="1"/>
</dbReference>
<dbReference type="Proteomes" id="UP000599391">
    <property type="component" value="Unassembled WGS sequence"/>
</dbReference>
<evidence type="ECO:0000256" key="1">
    <source>
        <dbReference type="ARBA" id="ARBA00001946"/>
    </source>
</evidence>
<dbReference type="InterPro" id="IPR015797">
    <property type="entry name" value="NUDIX_hydrolase-like_dom_sf"/>
</dbReference>
<dbReference type="GO" id="GO:0006753">
    <property type="term" value="P:nucleoside phosphate metabolic process"/>
    <property type="evidence" value="ECO:0007669"/>
    <property type="project" value="TreeGrafter"/>
</dbReference>
<dbReference type="GO" id="GO:0016787">
    <property type="term" value="F:hydrolase activity"/>
    <property type="evidence" value="ECO:0007669"/>
    <property type="project" value="UniProtKB-KW"/>
</dbReference>
<dbReference type="GO" id="GO:0019693">
    <property type="term" value="P:ribose phosphate metabolic process"/>
    <property type="evidence" value="ECO:0007669"/>
    <property type="project" value="TreeGrafter"/>
</dbReference>
<dbReference type="CDD" id="cd03424">
    <property type="entry name" value="NUDIX_ADPRase_Nudt5_UGPPase_Nudt14"/>
    <property type="match status" value="1"/>
</dbReference>
<proteinExistence type="predicted"/>
<dbReference type="Pfam" id="PF00293">
    <property type="entry name" value="NUDIX"/>
    <property type="match status" value="1"/>
</dbReference>
<reference evidence="4 5" key="1">
    <citation type="journal article" date="2021" name="Int. J. Syst. Evol. Microbiol.">
        <title>Amazonocrinis nigriterrae gen. nov., sp. nov., Atlanticothrix silvestris gen. nov., sp. nov. and Dendronalium phyllosphericum gen. nov., sp. nov., nostocacean cyanobacteria from Brazilian environments.</title>
        <authorList>
            <person name="Alvarenga D.O."/>
            <person name="Andreote A.P.D."/>
            <person name="Branco L.H.Z."/>
            <person name="Delbaje E."/>
            <person name="Cruz R.B."/>
            <person name="Varani A.M."/>
            <person name="Fiore M.F."/>
        </authorList>
    </citation>
    <scope>NUCLEOTIDE SEQUENCE [LARGE SCALE GENOMIC DNA]</scope>
    <source>
        <strain evidence="4 5">CENA357</strain>
    </source>
</reference>
<dbReference type="PROSITE" id="PS00893">
    <property type="entry name" value="NUDIX_BOX"/>
    <property type="match status" value="1"/>
</dbReference>
<comment type="cofactor">
    <cofactor evidence="1">
        <name>Mg(2+)</name>
        <dbReference type="ChEBI" id="CHEBI:18420"/>
    </cofactor>
</comment>
<dbReference type="EMBL" id="JAECZB010000018">
    <property type="protein sequence ID" value="MBH8552744.1"/>
    <property type="molecule type" value="Genomic_DNA"/>
</dbReference>
<evidence type="ECO:0000259" key="3">
    <source>
        <dbReference type="PROSITE" id="PS51462"/>
    </source>
</evidence>